<dbReference type="SUPFAM" id="SSF56801">
    <property type="entry name" value="Acetyl-CoA synthetase-like"/>
    <property type="match status" value="1"/>
</dbReference>
<dbReference type="Proteomes" id="UP000242502">
    <property type="component" value="Unassembled WGS sequence"/>
</dbReference>
<dbReference type="AlphaFoldDB" id="A0A1D2QQG7"/>
<proteinExistence type="predicted"/>
<dbReference type="STRING" id="62101.AB835_06695"/>
<reference evidence="1 2" key="1">
    <citation type="journal article" date="2016" name="Appl. Environ. Microbiol.">
        <title>Lack of Overt Genome Reduction in the Bryostatin-Producing Bryozoan Symbiont "Candidatus Endobugula sertula".</title>
        <authorList>
            <person name="Miller I.J."/>
            <person name="Vanee N."/>
            <person name="Fong S.S."/>
            <person name="Lim-Fong G.E."/>
            <person name="Kwan J.C."/>
        </authorList>
    </citation>
    <scope>NUCLEOTIDE SEQUENCE [LARGE SCALE GENOMIC DNA]</scope>
    <source>
        <strain evidence="1">AB1-4</strain>
    </source>
</reference>
<sequence>MSNTLIETIFDHAYNQNHKIALYDQSGGMSYGELKYCVNDLSAELIHIKSAIANGVGIVHSRSKNVAISVLTALHIGTAYTFISAEIELEGIL</sequence>
<name>A0A1D2QQG7_9GAMM</name>
<comment type="caution">
    <text evidence="1">The sequence shown here is derived from an EMBL/GenBank/DDBJ whole genome shotgun (WGS) entry which is preliminary data.</text>
</comment>
<accession>A0A1D2QQG7</accession>
<evidence type="ECO:0000313" key="1">
    <source>
        <dbReference type="EMBL" id="ODS23826.1"/>
    </source>
</evidence>
<dbReference type="EMBL" id="MDLC01000019">
    <property type="protein sequence ID" value="ODS23826.1"/>
    <property type="molecule type" value="Genomic_DNA"/>
</dbReference>
<evidence type="ECO:0000313" key="2">
    <source>
        <dbReference type="Proteomes" id="UP000242502"/>
    </source>
</evidence>
<organism evidence="1 2">
    <name type="scientific">Candidatus Endobugula sertula</name>
    <name type="common">Bugula neritina bacterial symbiont</name>
    <dbReference type="NCBI Taxonomy" id="62101"/>
    <lineage>
        <taxon>Bacteria</taxon>
        <taxon>Pseudomonadati</taxon>
        <taxon>Pseudomonadota</taxon>
        <taxon>Gammaproteobacteria</taxon>
        <taxon>Cellvibrionales</taxon>
        <taxon>Cellvibrionaceae</taxon>
        <taxon>Candidatus Endobugula</taxon>
    </lineage>
</organism>
<dbReference type="Gene3D" id="3.40.50.980">
    <property type="match status" value="1"/>
</dbReference>
<gene>
    <name evidence="1" type="ORF">AB835_06695</name>
</gene>
<evidence type="ECO:0008006" key="3">
    <source>
        <dbReference type="Google" id="ProtNLM"/>
    </source>
</evidence>
<protein>
    <recommendedName>
        <fullName evidence="3">AMP-dependent synthetase/ligase domain-containing protein</fullName>
    </recommendedName>
</protein>